<accession>A0ABQ7SRX9</accession>
<dbReference type="EMBL" id="JAIPUX010003439">
    <property type="protein sequence ID" value="KAH0620171.1"/>
    <property type="molecule type" value="Genomic_DNA"/>
</dbReference>
<keyword evidence="2" id="KW-1185">Reference proteome</keyword>
<comment type="caution">
    <text evidence="1">The sequence shown here is derived from an EMBL/GenBank/DDBJ whole genome shotgun (WGS) entry which is preliminary data.</text>
</comment>
<reference evidence="1 2" key="1">
    <citation type="journal article" date="2022" name="Gigascience">
        <title>A chromosome-level genome assembly and annotation of the desert horned lizard, Phrynosoma platyrhinos, provides insight into chromosomal rearrangements among reptiles.</title>
        <authorList>
            <person name="Koochekian N."/>
            <person name="Ascanio A."/>
            <person name="Farleigh K."/>
            <person name="Card D.C."/>
            <person name="Schield D.R."/>
            <person name="Castoe T.A."/>
            <person name="Jezkova T."/>
        </authorList>
    </citation>
    <scope>NUCLEOTIDE SEQUENCE [LARGE SCALE GENOMIC DNA]</scope>
    <source>
        <strain evidence="1">NK-2021</strain>
    </source>
</reference>
<dbReference type="Gene3D" id="3.30.590.10">
    <property type="entry name" value="Glutamine synthetase/guanido kinase, catalytic domain"/>
    <property type="match status" value="1"/>
</dbReference>
<evidence type="ECO:0000313" key="1">
    <source>
        <dbReference type="EMBL" id="KAH0620171.1"/>
    </source>
</evidence>
<proteinExistence type="predicted"/>
<gene>
    <name evidence="1" type="ORF">JD844_014804</name>
</gene>
<evidence type="ECO:0000313" key="2">
    <source>
        <dbReference type="Proteomes" id="UP000826234"/>
    </source>
</evidence>
<sequence>MVACLLGPAANRRAVEAGRAEVKRFLGATAAPGVRGRNCRCSVELVQLVIDGVNYLIDCERRLERGQDIRIPSPVPQFRS</sequence>
<protein>
    <submittedName>
        <fullName evidence="1">Uncharacterized protein</fullName>
    </submittedName>
</protein>
<dbReference type="Proteomes" id="UP000826234">
    <property type="component" value="Unassembled WGS sequence"/>
</dbReference>
<name>A0ABQ7SRX9_PHRPL</name>
<organism evidence="1 2">
    <name type="scientific">Phrynosoma platyrhinos</name>
    <name type="common">Desert horned lizard</name>
    <dbReference type="NCBI Taxonomy" id="52577"/>
    <lineage>
        <taxon>Eukaryota</taxon>
        <taxon>Metazoa</taxon>
        <taxon>Chordata</taxon>
        <taxon>Craniata</taxon>
        <taxon>Vertebrata</taxon>
        <taxon>Euteleostomi</taxon>
        <taxon>Lepidosauria</taxon>
        <taxon>Squamata</taxon>
        <taxon>Bifurcata</taxon>
        <taxon>Unidentata</taxon>
        <taxon>Episquamata</taxon>
        <taxon>Toxicofera</taxon>
        <taxon>Iguania</taxon>
        <taxon>Phrynosomatidae</taxon>
        <taxon>Phrynosomatinae</taxon>
        <taxon>Phrynosoma</taxon>
    </lineage>
</organism>